<feature type="transmembrane region" description="Helical" evidence="1">
    <location>
        <begin position="91"/>
        <end position="108"/>
    </location>
</feature>
<dbReference type="Pfam" id="PF04892">
    <property type="entry name" value="VanZ"/>
    <property type="match status" value="1"/>
</dbReference>
<dbReference type="InterPro" id="IPR006976">
    <property type="entry name" value="VanZ-like"/>
</dbReference>
<feature type="transmembrane region" description="Helical" evidence="1">
    <location>
        <begin position="63"/>
        <end position="84"/>
    </location>
</feature>
<reference evidence="4" key="1">
    <citation type="submission" date="2016-10" db="EMBL/GenBank/DDBJ databases">
        <authorList>
            <person name="Varghese N."/>
            <person name="Submissions S."/>
        </authorList>
    </citation>
    <scope>NUCLEOTIDE SEQUENCE [LARGE SCALE GENOMIC DNA]</scope>
    <source>
        <strain evidence="4">IBRC-M10078</strain>
    </source>
</reference>
<name>A0A1H0W2X5_9BACI</name>
<sequence>MNKKRIIWWVITIGYCYMIFHATGSPSFTGDSTSSMLGDSIKTVYDFLGISWDPYLLVDQLNFIIRKSGHVIAFGLLGILFRFALGDIKRAYLYAWILTTVYAMTDEFHQSLVPSRTASIMDVGLDSIGAGLALLALWIFNKRKGKL</sequence>
<dbReference type="Proteomes" id="UP000199159">
    <property type="component" value="Unassembled WGS sequence"/>
</dbReference>
<protein>
    <submittedName>
        <fullName evidence="3">VanZ like family protein</fullName>
    </submittedName>
</protein>
<keyword evidence="1" id="KW-0812">Transmembrane</keyword>
<keyword evidence="1" id="KW-0472">Membrane</keyword>
<dbReference type="RefSeq" id="WP_175490337.1">
    <property type="nucleotide sequence ID" value="NZ_FNJU01000009.1"/>
</dbReference>
<dbReference type="AlphaFoldDB" id="A0A1H0W2X5"/>
<feature type="transmembrane region" description="Helical" evidence="1">
    <location>
        <begin position="120"/>
        <end position="140"/>
    </location>
</feature>
<proteinExistence type="predicted"/>
<evidence type="ECO:0000313" key="4">
    <source>
        <dbReference type="Proteomes" id="UP000199159"/>
    </source>
</evidence>
<dbReference type="NCBIfam" id="NF037970">
    <property type="entry name" value="vanZ_1"/>
    <property type="match status" value="1"/>
</dbReference>
<gene>
    <name evidence="3" type="ORF">SAMN05216565_1097</name>
</gene>
<dbReference type="EMBL" id="FNJU01000009">
    <property type="protein sequence ID" value="SDP85072.1"/>
    <property type="molecule type" value="Genomic_DNA"/>
</dbReference>
<feature type="transmembrane region" description="Helical" evidence="1">
    <location>
        <begin position="7"/>
        <end position="28"/>
    </location>
</feature>
<keyword evidence="4" id="KW-1185">Reference proteome</keyword>
<dbReference type="STRING" id="930152.SAMN05216565_1097"/>
<feature type="domain" description="VanZ-like" evidence="2">
    <location>
        <begin position="9"/>
        <end position="140"/>
    </location>
</feature>
<organism evidence="3 4">
    <name type="scientific">Litchfieldia salsa</name>
    <dbReference type="NCBI Taxonomy" id="930152"/>
    <lineage>
        <taxon>Bacteria</taxon>
        <taxon>Bacillati</taxon>
        <taxon>Bacillota</taxon>
        <taxon>Bacilli</taxon>
        <taxon>Bacillales</taxon>
        <taxon>Bacillaceae</taxon>
        <taxon>Litchfieldia</taxon>
    </lineage>
</organism>
<keyword evidence="1" id="KW-1133">Transmembrane helix</keyword>
<evidence type="ECO:0000259" key="2">
    <source>
        <dbReference type="Pfam" id="PF04892"/>
    </source>
</evidence>
<evidence type="ECO:0000313" key="3">
    <source>
        <dbReference type="EMBL" id="SDP85072.1"/>
    </source>
</evidence>
<evidence type="ECO:0000256" key="1">
    <source>
        <dbReference type="SAM" id="Phobius"/>
    </source>
</evidence>
<accession>A0A1H0W2X5</accession>